<evidence type="ECO:0000256" key="1">
    <source>
        <dbReference type="SAM" id="Phobius"/>
    </source>
</evidence>
<accession>A0A2S2DWV3</accession>
<dbReference type="EMBL" id="CP029346">
    <property type="protein sequence ID" value="AWL09881.1"/>
    <property type="molecule type" value="Genomic_DNA"/>
</dbReference>
<feature type="transmembrane region" description="Helical" evidence="1">
    <location>
        <begin position="137"/>
        <end position="155"/>
    </location>
</feature>
<keyword evidence="1" id="KW-1133">Transmembrane helix</keyword>
<dbReference type="AlphaFoldDB" id="A0A2S2DWV3"/>
<feature type="transmembrane region" description="Helical" evidence="1">
    <location>
        <begin position="312"/>
        <end position="332"/>
    </location>
</feature>
<dbReference type="InterPro" id="IPR038731">
    <property type="entry name" value="RgtA/B/C-like"/>
</dbReference>
<feature type="transmembrane region" description="Helical" evidence="1">
    <location>
        <begin position="344"/>
        <end position="365"/>
    </location>
</feature>
<organism evidence="3 4">
    <name type="scientific">Aquirufa nivalisilvae</name>
    <dbReference type="NCBI Taxonomy" id="2516557"/>
    <lineage>
        <taxon>Bacteria</taxon>
        <taxon>Pseudomonadati</taxon>
        <taxon>Bacteroidota</taxon>
        <taxon>Cytophagia</taxon>
        <taxon>Cytophagales</taxon>
        <taxon>Flectobacillaceae</taxon>
        <taxon>Aquirufa</taxon>
    </lineage>
</organism>
<feature type="transmembrane region" description="Helical" evidence="1">
    <location>
        <begin position="234"/>
        <end position="251"/>
    </location>
</feature>
<gene>
    <name evidence="3" type="ORF">HME7025_02032</name>
</gene>
<name>A0A2S2DWV3_9BACT</name>
<dbReference type="Pfam" id="PF13231">
    <property type="entry name" value="PMT_2"/>
    <property type="match status" value="1"/>
</dbReference>
<dbReference type="KEGG" id="psez:HME7025_02032"/>
<feature type="domain" description="Glycosyltransferase RgtA/B/C/D-like" evidence="2">
    <location>
        <begin position="89"/>
        <end position="251"/>
    </location>
</feature>
<feature type="transmembrane region" description="Helical" evidence="1">
    <location>
        <begin position="402"/>
        <end position="423"/>
    </location>
</feature>
<dbReference type="RefSeq" id="WP_161956236.1">
    <property type="nucleotide sequence ID" value="NZ_CP029346.1"/>
</dbReference>
<feature type="transmembrane region" description="Helical" evidence="1">
    <location>
        <begin position="107"/>
        <end position="125"/>
    </location>
</feature>
<keyword evidence="4" id="KW-1185">Reference proteome</keyword>
<reference evidence="4" key="1">
    <citation type="submission" date="2018-05" db="EMBL/GenBank/DDBJ databases">
        <title>Pseudarcicella sp. HME7025 Genome sequencing and assembly.</title>
        <authorList>
            <person name="Kim H."/>
            <person name="Kang H."/>
            <person name="Joh K."/>
        </authorList>
    </citation>
    <scope>NUCLEOTIDE SEQUENCE [LARGE SCALE GENOMIC DNA]</scope>
    <source>
        <strain evidence="4">HME7025</strain>
    </source>
</reference>
<evidence type="ECO:0000259" key="2">
    <source>
        <dbReference type="Pfam" id="PF13231"/>
    </source>
</evidence>
<evidence type="ECO:0000313" key="3">
    <source>
        <dbReference type="EMBL" id="AWL09881.1"/>
    </source>
</evidence>
<protein>
    <recommendedName>
        <fullName evidence="2">Glycosyltransferase RgtA/B/C/D-like domain-containing protein</fullName>
    </recommendedName>
</protein>
<keyword evidence="1" id="KW-0472">Membrane</keyword>
<sequence>MKNKGLFVLSFFALMLLALGLRTYHIGQFGLFGDEKQSLLLAVGNTNFGGMTDMLAPPKTFTPEDFWKSRGIKAWLDADARGDVSGNSLVHDMMLKLFAFLFGKEDGVIRSVSVLFNMLTLWLLFYWARKIRPQSRVFPIIILALAVIEPFFVIYSQQARNYTTSIFFTTASNFYFWSAMQAENQQKSTRKKWILWMLTSLAALFSTYLTALVFVGQLIFSLTQRNSWKFWQKHILSGILVIIPFASWMLWGPGQYFLAYQADAAKQYREFLEHSGPIAGWIEPATAGNLYKRTVSILSDQFLWTNDLYVRHGFKIGAICLLLFGVGVISWLKSLSKEVRSFYIFGIIQIAFPVLVLILSAINAGTTTGFFLRYASFGLPFGIFISVGLAEYAFQQAIWIRIVSSIFLFIQVNYLVQILLPLYSDKVQKYTFAHDRRSNPYIEIAHKIKQQYQVGDTVIYPSKMNNFLNSAHLQVRAADVSDAQLTNVYFEPTDLYVQKIDTLIQDSVLLKKKNGRRLLIFDFKKGKYRY</sequence>
<keyword evidence="1" id="KW-0812">Transmembrane</keyword>
<feature type="transmembrane region" description="Helical" evidence="1">
    <location>
        <begin position="371"/>
        <end position="390"/>
    </location>
</feature>
<proteinExistence type="predicted"/>
<evidence type="ECO:0000313" key="4">
    <source>
        <dbReference type="Proteomes" id="UP000245468"/>
    </source>
</evidence>
<feature type="transmembrane region" description="Helical" evidence="1">
    <location>
        <begin position="193"/>
        <end position="222"/>
    </location>
</feature>
<dbReference type="Proteomes" id="UP000245468">
    <property type="component" value="Chromosome"/>
</dbReference>